<keyword evidence="3" id="KW-1185">Reference proteome</keyword>
<sequence>MTEDRLEKQQKPQQNNKRLAKRLTADSRLDEKAKGAGASVRQRCAWHGENSADESGRVFLKRSAVNAAQREAVGSGEQQQQQQQQSLSSENGV</sequence>
<proteinExistence type="predicted"/>
<dbReference type="EMBL" id="JAINUG010000214">
    <property type="protein sequence ID" value="KAJ8387268.1"/>
    <property type="molecule type" value="Genomic_DNA"/>
</dbReference>
<comment type="caution">
    <text evidence="2">The sequence shown here is derived from an EMBL/GenBank/DDBJ whole genome shotgun (WGS) entry which is preliminary data.</text>
</comment>
<gene>
    <name evidence="2" type="ORF">AAFF_G00158910</name>
</gene>
<feature type="region of interest" description="Disordered" evidence="1">
    <location>
        <begin position="69"/>
        <end position="93"/>
    </location>
</feature>
<feature type="region of interest" description="Disordered" evidence="1">
    <location>
        <begin position="1"/>
        <end position="42"/>
    </location>
</feature>
<organism evidence="2 3">
    <name type="scientific">Aldrovandia affinis</name>
    <dbReference type="NCBI Taxonomy" id="143900"/>
    <lineage>
        <taxon>Eukaryota</taxon>
        <taxon>Metazoa</taxon>
        <taxon>Chordata</taxon>
        <taxon>Craniata</taxon>
        <taxon>Vertebrata</taxon>
        <taxon>Euteleostomi</taxon>
        <taxon>Actinopterygii</taxon>
        <taxon>Neopterygii</taxon>
        <taxon>Teleostei</taxon>
        <taxon>Notacanthiformes</taxon>
        <taxon>Halosauridae</taxon>
        <taxon>Aldrovandia</taxon>
    </lineage>
</organism>
<protein>
    <submittedName>
        <fullName evidence="2">Uncharacterized protein</fullName>
    </submittedName>
</protein>
<evidence type="ECO:0000256" key="1">
    <source>
        <dbReference type="SAM" id="MobiDB-lite"/>
    </source>
</evidence>
<dbReference type="AlphaFoldDB" id="A0AAD7W8E4"/>
<accession>A0AAD7W8E4</accession>
<evidence type="ECO:0000313" key="2">
    <source>
        <dbReference type="EMBL" id="KAJ8387268.1"/>
    </source>
</evidence>
<feature type="compositionally biased region" description="Basic and acidic residues" evidence="1">
    <location>
        <begin position="1"/>
        <end position="10"/>
    </location>
</feature>
<feature type="compositionally biased region" description="Basic and acidic residues" evidence="1">
    <location>
        <begin position="23"/>
        <end position="34"/>
    </location>
</feature>
<name>A0AAD7W8E4_9TELE</name>
<evidence type="ECO:0000313" key="3">
    <source>
        <dbReference type="Proteomes" id="UP001221898"/>
    </source>
</evidence>
<dbReference type="Proteomes" id="UP001221898">
    <property type="component" value="Unassembled WGS sequence"/>
</dbReference>
<reference evidence="2" key="1">
    <citation type="journal article" date="2023" name="Science">
        <title>Genome structures resolve the early diversification of teleost fishes.</title>
        <authorList>
            <person name="Parey E."/>
            <person name="Louis A."/>
            <person name="Montfort J."/>
            <person name="Bouchez O."/>
            <person name="Roques C."/>
            <person name="Iampietro C."/>
            <person name="Lluch J."/>
            <person name="Castinel A."/>
            <person name="Donnadieu C."/>
            <person name="Desvignes T."/>
            <person name="Floi Bucao C."/>
            <person name="Jouanno E."/>
            <person name="Wen M."/>
            <person name="Mejri S."/>
            <person name="Dirks R."/>
            <person name="Jansen H."/>
            <person name="Henkel C."/>
            <person name="Chen W.J."/>
            <person name="Zahm M."/>
            <person name="Cabau C."/>
            <person name="Klopp C."/>
            <person name="Thompson A.W."/>
            <person name="Robinson-Rechavi M."/>
            <person name="Braasch I."/>
            <person name="Lecointre G."/>
            <person name="Bobe J."/>
            <person name="Postlethwait J.H."/>
            <person name="Berthelot C."/>
            <person name="Roest Crollius H."/>
            <person name="Guiguen Y."/>
        </authorList>
    </citation>
    <scope>NUCLEOTIDE SEQUENCE</scope>
    <source>
        <strain evidence="2">NC1722</strain>
    </source>
</reference>